<evidence type="ECO:0000313" key="1">
    <source>
        <dbReference type="EMBL" id="KAF2210749.1"/>
    </source>
</evidence>
<evidence type="ECO:0000313" key="2">
    <source>
        <dbReference type="Proteomes" id="UP000799539"/>
    </source>
</evidence>
<proteinExistence type="predicted"/>
<dbReference type="Proteomes" id="UP000799539">
    <property type="component" value="Unassembled WGS sequence"/>
</dbReference>
<gene>
    <name evidence="1" type="ORF">CERZMDRAFT_86040</name>
</gene>
<name>A0A6A6FBC4_9PEZI</name>
<reference evidence="1" key="1">
    <citation type="journal article" date="2020" name="Stud. Mycol.">
        <title>101 Dothideomycetes genomes: a test case for predicting lifestyles and emergence of pathogens.</title>
        <authorList>
            <person name="Haridas S."/>
            <person name="Albert R."/>
            <person name="Binder M."/>
            <person name="Bloem J."/>
            <person name="Labutti K."/>
            <person name="Salamov A."/>
            <person name="Andreopoulos B."/>
            <person name="Baker S."/>
            <person name="Barry K."/>
            <person name="Bills G."/>
            <person name="Bluhm B."/>
            <person name="Cannon C."/>
            <person name="Castanera R."/>
            <person name="Culley D."/>
            <person name="Daum C."/>
            <person name="Ezra D."/>
            <person name="Gonzalez J."/>
            <person name="Henrissat B."/>
            <person name="Kuo A."/>
            <person name="Liang C."/>
            <person name="Lipzen A."/>
            <person name="Lutzoni F."/>
            <person name="Magnuson J."/>
            <person name="Mondo S."/>
            <person name="Nolan M."/>
            <person name="Ohm R."/>
            <person name="Pangilinan J."/>
            <person name="Park H.-J."/>
            <person name="Ramirez L."/>
            <person name="Alfaro M."/>
            <person name="Sun H."/>
            <person name="Tritt A."/>
            <person name="Yoshinaga Y."/>
            <person name="Zwiers L.-H."/>
            <person name="Turgeon B."/>
            <person name="Goodwin S."/>
            <person name="Spatafora J."/>
            <person name="Crous P."/>
            <person name="Grigoriev I."/>
        </authorList>
    </citation>
    <scope>NUCLEOTIDE SEQUENCE</scope>
    <source>
        <strain evidence="1">SCOH1-5</strain>
    </source>
</reference>
<sequence>MIEVERTVSNYSGNRQETTLEAASASARVCQKIRSTGPRILPFPMPAENSPIVPGRQYAKRGALLREHRVGRSIMRFWGPRNLLHNRSDTHFLNLLVVVGCGEDRVVTKAGLEQQRWLLRISCCNCRDKFLRAYTI</sequence>
<accession>A0A6A6FBC4</accession>
<protein>
    <submittedName>
        <fullName evidence="1">Uncharacterized protein</fullName>
    </submittedName>
</protein>
<organism evidence="1 2">
    <name type="scientific">Cercospora zeae-maydis SCOH1-5</name>
    <dbReference type="NCBI Taxonomy" id="717836"/>
    <lineage>
        <taxon>Eukaryota</taxon>
        <taxon>Fungi</taxon>
        <taxon>Dikarya</taxon>
        <taxon>Ascomycota</taxon>
        <taxon>Pezizomycotina</taxon>
        <taxon>Dothideomycetes</taxon>
        <taxon>Dothideomycetidae</taxon>
        <taxon>Mycosphaerellales</taxon>
        <taxon>Mycosphaerellaceae</taxon>
        <taxon>Cercospora</taxon>
    </lineage>
</organism>
<dbReference type="EMBL" id="ML992680">
    <property type="protein sequence ID" value="KAF2210749.1"/>
    <property type="molecule type" value="Genomic_DNA"/>
</dbReference>
<dbReference type="AlphaFoldDB" id="A0A6A6FBC4"/>
<keyword evidence="2" id="KW-1185">Reference proteome</keyword>